<dbReference type="FunFam" id="2.130.10.10:FF:000008">
    <property type="entry name" value="Coatomer subunit beta"/>
    <property type="match status" value="1"/>
</dbReference>
<comment type="similarity">
    <text evidence="3">Belongs to the WD repeat COPB2 family.</text>
</comment>
<feature type="repeat" description="WD" evidence="14">
    <location>
        <begin position="225"/>
        <end position="266"/>
    </location>
</feature>
<dbReference type="Proteomes" id="UP000663832">
    <property type="component" value="Unassembled WGS sequence"/>
</dbReference>
<gene>
    <name evidence="18" type="ORF">BJG266_LOCUS16877</name>
    <name evidence="19" type="ORF">QVE165_LOCUS26555</name>
</gene>
<evidence type="ECO:0000313" key="20">
    <source>
        <dbReference type="Proteomes" id="UP000663832"/>
    </source>
</evidence>
<reference evidence="18" key="1">
    <citation type="submission" date="2021-02" db="EMBL/GenBank/DDBJ databases">
        <authorList>
            <person name="Nowell W R."/>
        </authorList>
    </citation>
    <scope>NUCLEOTIDE SEQUENCE</scope>
</reference>
<dbReference type="PANTHER" id="PTHR19876">
    <property type="entry name" value="COATOMER"/>
    <property type="match status" value="1"/>
</dbReference>
<dbReference type="PANTHER" id="PTHR19876:SF2">
    <property type="entry name" value="COATOMER SUBUNIT BETA"/>
    <property type="match status" value="1"/>
</dbReference>
<dbReference type="Proteomes" id="UP000663877">
    <property type="component" value="Unassembled WGS sequence"/>
</dbReference>
<sequence>MPLRLDVKRKLSVRSDRVKCVDIHPNEPWILVTLYNGHAHIYNHDTQQLIKTFEICDVPVRAGKFIVRKNWAVTASDDMLIRVYNYNTLERLHQFEAHSDYIRSVVVHPTQSYILTSSDDMTIKLWDWDAKWALKQTFEGHIHYVMQIAINPKDNNTFASASLDRTVKVWQLGSTQPNFTLEGHEKGVNCVDYYSGGDKPYLVSGGDDRLVKIWDYQNKTCVQTLEGHSQNVGCVAFHPELPIVLSGSEDGTVKLWHSNTYRLESTLNYGLERCWAISCLKGSNNVALGYDEGTMMIKLGREEPAMSMDASTGKIVWAKHCEIQQVNLKQLSSDQQLKDGEKVPLNVKEMGSCEIYPQTLSHSPNGRFVVVCGDGEYIIYTAMTLRNKSYGSAMEFVWSQDSSEYAIRDGNMVKIFKNFKEKKTFKPEAGAEGIFGGSLLGVRSYSGLTFYDWETTSLIRRIEIVPKIIYWSQNGELACIATEESYYILRYNPQAVAAAVSNKDLISEDGIEDAFDALSEIPEIVKTGIWVGDCFIYTNSLNRINYYVGGEIVTISHLDRVMYLLGYVSNENRLYLGDKEMSIVSFELSLSVLEYQTAVMRKDFETADQVLPTVPKEERTRVAHFLEKQGYRQQALAVTMDNEHKFDLALQLGNLQICYDLAVEMENEQKWVQLSDVATKRGDFKLVQECLTRAQSFGSLILLASASSDKQLMSTIGDQSRKNGQFNIAFLSNFVLGNLEQCLDILIENQRLPEAAFFCRTYLPSQIGRIVGLWRDKLKQMNMERAAQALANPTDYENLFPGLVNTYKTEQYLKQTTQQQSANNYQSIIPNWERNPIEEMQEAENSEQFFYGPVQSNNDTVETDDNEHSSNIKDTSKQTISPEIKQTSAASPPPAKTNKPTTDLPVVNKLIPPVIASTSSSSDRSRSQSPMNNLVNSTTKSATPSPPPLNKTTPPPPTTTTTVTSSAISKATSDKPATTTARKTSLSDLEKELQEFDIEDDVSDVENAQTTGVNKRFTDEDEDLQFDDDDVDEFLKDT</sequence>
<dbReference type="FunFam" id="1.25.40.470:FF:000001">
    <property type="entry name" value="Coatomer subunit beta"/>
    <property type="match status" value="1"/>
</dbReference>
<dbReference type="InterPro" id="IPR016453">
    <property type="entry name" value="COPB2"/>
</dbReference>
<evidence type="ECO:0000256" key="12">
    <source>
        <dbReference type="ARBA" id="ARBA00023329"/>
    </source>
</evidence>
<dbReference type="PRINTS" id="PR00320">
    <property type="entry name" value="GPROTEINBRPT"/>
</dbReference>
<feature type="compositionally biased region" description="Basic and acidic residues" evidence="15">
    <location>
        <begin position="866"/>
        <end position="876"/>
    </location>
</feature>
<protein>
    <recommendedName>
        <fullName evidence="13">Beta'-coat protein</fullName>
    </recommendedName>
</protein>
<dbReference type="OrthoDB" id="2150324at2759"/>
<evidence type="ECO:0000259" key="17">
    <source>
        <dbReference type="Pfam" id="PF23953"/>
    </source>
</evidence>
<evidence type="ECO:0000256" key="5">
    <source>
        <dbReference type="ARBA" id="ARBA00022490"/>
    </source>
</evidence>
<evidence type="ECO:0000256" key="6">
    <source>
        <dbReference type="ARBA" id="ARBA00022574"/>
    </source>
</evidence>
<feature type="domain" description="COPA/B second beta-propeller" evidence="16">
    <location>
        <begin position="322"/>
        <end position="578"/>
    </location>
</feature>
<feature type="compositionally biased region" description="Polar residues" evidence="15">
    <location>
        <begin position="877"/>
        <end position="890"/>
    </location>
</feature>
<keyword evidence="10" id="KW-0333">Golgi apparatus</keyword>
<evidence type="ECO:0000256" key="14">
    <source>
        <dbReference type="PROSITE-ProRule" id="PRU00221"/>
    </source>
</evidence>
<dbReference type="Pfam" id="PF04053">
    <property type="entry name" value="B-prop_COPA_B_2nd"/>
    <property type="match status" value="1"/>
</dbReference>
<feature type="domain" description="COPA/B TPR" evidence="17">
    <location>
        <begin position="595"/>
        <end position="775"/>
    </location>
</feature>
<evidence type="ECO:0000313" key="19">
    <source>
        <dbReference type="EMBL" id="CAF1214577.1"/>
    </source>
</evidence>
<accession>A0A814I493</accession>
<feature type="region of interest" description="Disordered" evidence="15">
    <location>
        <begin position="852"/>
        <end position="1038"/>
    </location>
</feature>
<dbReference type="InterPro" id="IPR006692">
    <property type="entry name" value="Beta-prop_COPA/B_2nd"/>
</dbReference>
<dbReference type="GO" id="GO:0006888">
    <property type="term" value="P:endoplasmic reticulum to Golgi vesicle-mediated transport"/>
    <property type="evidence" value="ECO:0007669"/>
    <property type="project" value="TreeGrafter"/>
</dbReference>
<dbReference type="CDD" id="cd00200">
    <property type="entry name" value="WD40"/>
    <property type="match status" value="1"/>
</dbReference>
<feature type="repeat" description="WD" evidence="14">
    <location>
        <begin position="95"/>
        <end position="127"/>
    </location>
</feature>
<dbReference type="InterPro" id="IPR050844">
    <property type="entry name" value="Coatomer_complex_subunit"/>
</dbReference>
<dbReference type="Gene3D" id="1.25.40.470">
    <property type="match status" value="1"/>
</dbReference>
<dbReference type="Gene3D" id="2.130.10.10">
    <property type="entry name" value="YVTN repeat-like/Quinoprotein amine dehydrogenase"/>
    <property type="match status" value="1"/>
</dbReference>
<evidence type="ECO:0000256" key="4">
    <source>
        <dbReference type="ARBA" id="ARBA00022448"/>
    </source>
</evidence>
<evidence type="ECO:0000313" key="18">
    <source>
        <dbReference type="EMBL" id="CAF1018717.1"/>
    </source>
</evidence>
<keyword evidence="5" id="KW-0963">Cytoplasm</keyword>
<dbReference type="AlphaFoldDB" id="A0A814I493"/>
<dbReference type="EMBL" id="CAJNOM010000198">
    <property type="protein sequence ID" value="CAF1214577.1"/>
    <property type="molecule type" value="Genomic_DNA"/>
</dbReference>
<dbReference type="SUPFAM" id="SSF50978">
    <property type="entry name" value="WD40 repeat-like"/>
    <property type="match status" value="2"/>
</dbReference>
<dbReference type="EMBL" id="CAJNOI010000080">
    <property type="protein sequence ID" value="CAF1018717.1"/>
    <property type="molecule type" value="Genomic_DNA"/>
</dbReference>
<keyword evidence="12" id="KW-0968">Cytoplasmic vesicle</keyword>
<evidence type="ECO:0000256" key="15">
    <source>
        <dbReference type="SAM" id="MobiDB-lite"/>
    </source>
</evidence>
<feature type="repeat" description="WD" evidence="14">
    <location>
        <begin position="181"/>
        <end position="224"/>
    </location>
</feature>
<dbReference type="Pfam" id="PF23953">
    <property type="entry name" value="TPR_COPA_B"/>
    <property type="match status" value="1"/>
</dbReference>
<evidence type="ECO:0000313" key="21">
    <source>
        <dbReference type="Proteomes" id="UP000663877"/>
    </source>
</evidence>
<dbReference type="GO" id="GO:0000139">
    <property type="term" value="C:Golgi membrane"/>
    <property type="evidence" value="ECO:0007669"/>
    <property type="project" value="UniProtKB-SubCell"/>
</dbReference>
<keyword evidence="7" id="KW-0677">Repeat</keyword>
<evidence type="ECO:0000256" key="11">
    <source>
        <dbReference type="ARBA" id="ARBA00023136"/>
    </source>
</evidence>
<dbReference type="InterPro" id="IPR015943">
    <property type="entry name" value="WD40/YVTN_repeat-like_dom_sf"/>
</dbReference>
<keyword evidence="11" id="KW-0472">Membrane</keyword>
<evidence type="ECO:0000256" key="8">
    <source>
        <dbReference type="ARBA" id="ARBA00022892"/>
    </source>
</evidence>
<proteinExistence type="inferred from homology"/>
<keyword evidence="6 14" id="KW-0853">WD repeat</keyword>
<dbReference type="CDD" id="cd22947">
    <property type="entry name" value="Coatomer_WDAD_beta-like"/>
    <property type="match status" value="1"/>
</dbReference>
<evidence type="ECO:0000259" key="16">
    <source>
        <dbReference type="Pfam" id="PF04053"/>
    </source>
</evidence>
<dbReference type="GO" id="GO:0030126">
    <property type="term" value="C:COPI vesicle coat"/>
    <property type="evidence" value="ECO:0007669"/>
    <property type="project" value="TreeGrafter"/>
</dbReference>
<dbReference type="InterPro" id="IPR020472">
    <property type="entry name" value="WD40_PAC1"/>
</dbReference>
<keyword evidence="8" id="KW-0931">ER-Golgi transport</keyword>
<comment type="subcellular location">
    <subcellularLocation>
        <location evidence="2">Cytoplasmic vesicle</location>
        <location evidence="2">COPI-coated vesicle membrane</location>
        <topology evidence="2">Peripheral membrane protein</topology>
        <orientation evidence="2">Cytoplasmic side</orientation>
    </subcellularLocation>
    <subcellularLocation>
        <location evidence="1">Golgi apparatus membrane</location>
        <topology evidence="1">Peripheral membrane protein</topology>
        <orientation evidence="1">Cytoplasmic side</orientation>
    </subcellularLocation>
</comment>
<evidence type="ECO:0000256" key="9">
    <source>
        <dbReference type="ARBA" id="ARBA00022927"/>
    </source>
</evidence>
<dbReference type="GO" id="GO:0006890">
    <property type="term" value="P:retrograde vesicle-mediated transport, Golgi to endoplasmic reticulum"/>
    <property type="evidence" value="ECO:0007669"/>
    <property type="project" value="TreeGrafter"/>
</dbReference>
<dbReference type="SMART" id="SM00320">
    <property type="entry name" value="WD40"/>
    <property type="match status" value="6"/>
</dbReference>
<keyword evidence="4" id="KW-0813">Transport</keyword>
<feature type="repeat" description="WD" evidence="14">
    <location>
        <begin position="138"/>
        <end position="180"/>
    </location>
</feature>
<keyword evidence="9" id="KW-0653">Protein transport</keyword>
<dbReference type="PROSITE" id="PS50294">
    <property type="entry name" value="WD_REPEATS_REGION"/>
    <property type="match status" value="4"/>
</dbReference>
<comment type="caution">
    <text evidence="18">The sequence shown here is derived from an EMBL/GenBank/DDBJ whole genome shotgun (WGS) entry which is preliminary data.</text>
</comment>
<dbReference type="GO" id="GO:0006886">
    <property type="term" value="P:intracellular protein transport"/>
    <property type="evidence" value="ECO:0007669"/>
    <property type="project" value="InterPro"/>
</dbReference>
<feature type="compositionally biased region" description="Pro residues" evidence="15">
    <location>
        <begin position="944"/>
        <end position="958"/>
    </location>
</feature>
<dbReference type="GO" id="GO:0006891">
    <property type="term" value="P:intra-Golgi vesicle-mediated transport"/>
    <property type="evidence" value="ECO:0007669"/>
    <property type="project" value="TreeGrafter"/>
</dbReference>
<evidence type="ECO:0000256" key="1">
    <source>
        <dbReference type="ARBA" id="ARBA00004255"/>
    </source>
</evidence>
<name>A0A814I493_9BILA</name>
<evidence type="ECO:0000256" key="2">
    <source>
        <dbReference type="ARBA" id="ARBA00004347"/>
    </source>
</evidence>
<evidence type="ECO:0000256" key="3">
    <source>
        <dbReference type="ARBA" id="ARBA00010844"/>
    </source>
</evidence>
<feature type="compositionally biased region" description="Acidic residues" evidence="15">
    <location>
        <begin position="1019"/>
        <end position="1032"/>
    </location>
</feature>
<dbReference type="Pfam" id="PF00400">
    <property type="entry name" value="WD40"/>
    <property type="match status" value="4"/>
</dbReference>
<evidence type="ECO:0000256" key="7">
    <source>
        <dbReference type="ARBA" id="ARBA00022737"/>
    </source>
</evidence>
<dbReference type="InterPro" id="IPR056176">
    <property type="entry name" value="TPR_COPA_B"/>
</dbReference>
<feature type="compositionally biased region" description="Polar residues" evidence="15">
    <location>
        <begin position="965"/>
        <end position="987"/>
    </location>
</feature>
<dbReference type="InterPro" id="IPR036322">
    <property type="entry name" value="WD40_repeat_dom_sf"/>
</dbReference>
<evidence type="ECO:0000256" key="10">
    <source>
        <dbReference type="ARBA" id="ARBA00023034"/>
    </source>
</evidence>
<keyword evidence="20" id="KW-1185">Reference proteome</keyword>
<dbReference type="InterPro" id="IPR001680">
    <property type="entry name" value="WD40_rpt"/>
</dbReference>
<dbReference type="GO" id="GO:0005198">
    <property type="term" value="F:structural molecule activity"/>
    <property type="evidence" value="ECO:0007669"/>
    <property type="project" value="InterPro"/>
</dbReference>
<feature type="compositionally biased region" description="Acidic residues" evidence="15">
    <location>
        <begin position="995"/>
        <end position="1004"/>
    </location>
</feature>
<organism evidence="18 21">
    <name type="scientific">Adineta steineri</name>
    <dbReference type="NCBI Taxonomy" id="433720"/>
    <lineage>
        <taxon>Eukaryota</taxon>
        <taxon>Metazoa</taxon>
        <taxon>Spiralia</taxon>
        <taxon>Gnathifera</taxon>
        <taxon>Rotifera</taxon>
        <taxon>Eurotatoria</taxon>
        <taxon>Bdelloidea</taxon>
        <taxon>Adinetida</taxon>
        <taxon>Adinetidae</taxon>
        <taxon>Adineta</taxon>
    </lineage>
</organism>
<dbReference type="PIRSF" id="PIRSF005567">
    <property type="entry name" value="Coatomer_beta'_subunit"/>
    <property type="match status" value="1"/>
</dbReference>
<evidence type="ECO:0000256" key="13">
    <source>
        <dbReference type="ARBA" id="ARBA00032920"/>
    </source>
</evidence>
<dbReference type="PROSITE" id="PS50082">
    <property type="entry name" value="WD_REPEATS_2"/>
    <property type="match status" value="4"/>
</dbReference>